<proteinExistence type="predicted"/>
<gene>
    <name evidence="2" type="ORF">BOLC4T28289H</name>
</gene>
<organism evidence="2">
    <name type="scientific">Brassica oleracea</name>
    <name type="common">Wild cabbage</name>
    <dbReference type="NCBI Taxonomy" id="3712"/>
    <lineage>
        <taxon>Eukaryota</taxon>
        <taxon>Viridiplantae</taxon>
        <taxon>Streptophyta</taxon>
        <taxon>Embryophyta</taxon>
        <taxon>Tracheophyta</taxon>
        <taxon>Spermatophyta</taxon>
        <taxon>Magnoliopsida</taxon>
        <taxon>eudicotyledons</taxon>
        <taxon>Gunneridae</taxon>
        <taxon>Pentapetalae</taxon>
        <taxon>rosids</taxon>
        <taxon>malvids</taxon>
        <taxon>Brassicales</taxon>
        <taxon>Brassicaceae</taxon>
        <taxon>Brassiceae</taxon>
        <taxon>Brassica</taxon>
    </lineage>
</organism>
<name>A0A3P6CBF7_BRAOL</name>
<feature type="region of interest" description="Disordered" evidence="1">
    <location>
        <begin position="1"/>
        <end position="40"/>
    </location>
</feature>
<protein>
    <submittedName>
        <fullName evidence="2">Uncharacterized protein</fullName>
    </submittedName>
</protein>
<sequence>MEQLGTERYQMMTRKKGMSTKDKPAEDQREEMEEPNPGPIPNLKLPGWMCKCLVLIFPYTCAFGFLS</sequence>
<dbReference type="EMBL" id="LR031873">
    <property type="protein sequence ID" value="VDD15693.1"/>
    <property type="molecule type" value="Genomic_DNA"/>
</dbReference>
<accession>A0A3P6CBF7</accession>
<dbReference type="AlphaFoldDB" id="A0A3P6CBF7"/>
<evidence type="ECO:0000256" key="1">
    <source>
        <dbReference type="SAM" id="MobiDB-lite"/>
    </source>
</evidence>
<reference evidence="2" key="1">
    <citation type="submission" date="2018-11" db="EMBL/GenBank/DDBJ databases">
        <authorList>
            <consortium name="Genoscope - CEA"/>
            <person name="William W."/>
        </authorList>
    </citation>
    <scope>NUCLEOTIDE SEQUENCE</scope>
</reference>
<evidence type="ECO:0000313" key="2">
    <source>
        <dbReference type="EMBL" id="VDD15693.1"/>
    </source>
</evidence>